<accession>A0A3N6P8I8</accession>
<gene>
    <name evidence="1" type="ORF">D5R40_29905</name>
</gene>
<dbReference type="RefSeq" id="WP_339379478.1">
    <property type="nucleotide sequence ID" value="NZ_CAWOLW010000250.1"/>
</dbReference>
<sequence>MEVGEMQLHYENTDIYAFLQELAEAFQSRDMKNIQYHIDIPPVINDAGRCRKAGAHGLQSPFNAFKFTPQGGKVGFYAALESDNQLRMAVSDSGLGIPQHFTGKDI</sequence>
<dbReference type="AlphaFoldDB" id="A0A3N6P8I8"/>
<keyword evidence="2" id="KW-1185">Reference proteome</keyword>
<protein>
    <recommendedName>
        <fullName evidence="3">Sensor histidine kinase</fullName>
    </recommendedName>
</protein>
<dbReference type="Gene3D" id="3.30.565.10">
    <property type="entry name" value="Histidine kinase-like ATPase, C-terminal domain"/>
    <property type="match status" value="1"/>
</dbReference>
<dbReference type="InterPro" id="IPR036890">
    <property type="entry name" value="HATPase_C_sf"/>
</dbReference>
<reference evidence="1 2" key="1">
    <citation type="journal article" date="2018" name="ACS Chem. Biol.">
        <title>Ketoreductase domain dysfunction expands chemodiversity: malyngamide biosynthesis in the cyanobacterium Okeania hirsuta.</title>
        <authorList>
            <person name="Moss N.A."/>
            <person name="Leao T."/>
            <person name="Rankin M."/>
            <person name="McCullough T.M."/>
            <person name="Qu P."/>
            <person name="Korobeynikov A."/>
            <person name="Smith J.L."/>
            <person name="Gerwick L."/>
            <person name="Gerwick W.H."/>
        </authorList>
    </citation>
    <scope>NUCLEOTIDE SEQUENCE [LARGE SCALE GENOMIC DNA]</scope>
    <source>
        <strain evidence="1 2">PAB10Feb10-1</strain>
    </source>
</reference>
<comment type="caution">
    <text evidence="1">The sequence shown here is derived from an EMBL/GenBank/DDBJ whole genome shotgun (WGS) entry which is preliminary data.</text>
</comment>
<evidence type="ECO:0000313" key="1">
    <source>
        <dbReference type="EMBL" id="RQH24264.1"/>
    </source>
</evidence>
<organism evidence="1 2">
    <name type="scientific">Okeania hirsuta</name>
    <dbReference type="NCBI Taxonomy" id="1458930"/>
    <lineage>
        <taxon>Bacteria</taxon>
        <taxon>Bacillati</taxon>
        <taxon>Cyanobacteriota</taxon>
        <taxon>Cyanophyceae</taxon>
        <taxon>Oscillatoriophycideae</taxon>
        <taxon>Oscillatoriales</taxon>
        <taxon>Microcoleaceae</taxon>
        <taxon>Okeania</taxon>
    </lineage>
</organism>
<dbReference type="EMBL" id="RCBY01000323">
    <property type="protein sequence ID" value="RQH24264.1"/>
    <property type="molecule type" value="Genomic_DNA"/>
</dbReference>
<dbReference type="Proteomes" id="UP000269154">
    <property type="component" value="Unassembled WGS sequence"/>
</dbReference>
<dbReference type="SUPFAM" id="SSF55874">
    <property type="entry name" value="ATPase domain of HSP90 chaperone/DNA topoisomerase II/histidine kinase"/>
    <property type="match status" value="1"/>
</dbReference>
<name>A0A3N6P8I8_9CYAN</name>
<evidence type="ECO:0000313" key="2">
    <source>
        <dbReference type="Proteomes" id="UP000269154"/>
    </source>
</evidence>
<evidence type="ECO:0008006" key="3">
    <source>
        <dbReference type="Google" id="ProtNLM"/>
    </source>
</evidence>
<proteinExistence type="predicted"/>